<feature type="transmembrane region" description="Helical" evidence="8">
    <location>
        <begin position="351"/>
        <end position="370"/>
    </location>
</feature>
<dbReference type="InterPro" id="IPR024041">
    <property type="entry name" value="NH4_transpt_AmtB-like_dom"/>
</dbReference>
<feature type="transmembrane region" description="Helical" evidence="8">
    <location>
        <begin position="382"/>
        <end position="404"/>
    </location>
</feature>
<dbReference type="AlphaFoldDB" id="A0A7X9XCP9"/>
<dbReference type="PROSITE" id="PS01219">
    <property type="entry name" value="AMMONIUM_TRANSP"/>
    <property type="match status" value="1"/>
</dbReference>
<dbReference type="InterPro" id="IPR029020">
    <property type="entry name" value="Ammonium/urea_transptr"/>
</dbReference>
<evidence type="ECO:0000256" key="6">
    <source>
        <dbReference type="ARBA" id="ARBA00023136"/>
    </source>
</evidence>
<feature type="transmembrane region" description="Helical" evidence="8">
    <location>
        <begin position="118"/>
        <end position="141"/>
    </location>
</feature>
<keyword evidence="7 8" id="KW-0924">Ammonia transport</keyword>
<comment type="similarity">
    <text evidence="2 8">Belongs to the ammonia transporter channel (TC 1.A.11.2) family.</text>
</comment>
<name>A0A7X9XCP9_9BACT</name>
<proteinExistence type="inferred from homology"/>
<feature type="transmembrane region" description="Helical" evidence="8">
    <location>
        <begin position="148"/>
        <end position="171"/>
    </location>
</feature>
<dbReference type="RefSeq" id="WP_169660066.1">
    <property type="nucleotide sequence ID" value="NZ_JABANE010000119.1"/>
</dbReference>
<evidence type="ECO:0000313" key="11">
    <source>
        <dbReference type="Proteomes" id="UP000576082"/>
    </source>
</evidence>
<dbReference type="Proteomes" id="UP000576082">
    <property type="component" value="Unassembled WGS sequence"/>
</dbReference>
<dbReference type="Pfam" id="PF00909">
    <property type="entry name" value="Ammonium_transp"/>
    <property type="match status" value="1"/>
</dbReference>
<evidence type="ECO:0000259" key="9">
    <source>
        <dbReference type="Pfam" id="PF00909"/>
    </source>
</evidence>
<sequence>MLYFTVTTISILFLPTTLLASETVSTQAFNIPDTLWVLLCAILVFLMQAGFKTLETGLVQEEHRSSVGSKNLMDLVAGVLGFFLVGFGFMFGTSKYGIIGFEPDLFVGQNLHNGDLTIPGIVFFLFQLVFAGTALTIVSGAMSGRTGVVPYFIGSLVTAVIIYPLFGHWAWGNLFYNNNMAWLANMGFMDFAGSTVVHTLGACVGIVGMIMVGPRIGRFDHEGKPKSMKASDYSYSILGVMLLWIGWWGFNGGSTLTFTADVFEIILNTNIAGASACFSAFFYCYFFQDRGDLIEKMMGGALTGLVAITACCNVVSPLSSLIIGLLSGVIHNVGYDLILKVFKLDDPVGAIPVHGFGGIFGTLCVALFGKQELLVLPRWEQLLIQMIGIEVCVTFTVILSIVMFKLIKMFYGLRVSPEQEIKGMLMGRSMPEEYYDVEEEMKVRYVSIKISEKGYNLLDVKDFIALDPVYRLELLETKKVSFINDQGEGIEFEDAMKQLHSVFESIKNSENPPSQSLAL</sequence>
<dbReference type="InterPro" id="IPR018047">
    <property type="entry name" value="Ammonium_transpt_CS"/>
</dbReference>
<dbReference type="InterPro" id="IPR002229">
    <property type="entry name" value="RhesusRHD"/>
</dbReference>
<gene>
    <name evidence="10" type="ORF">HHU12_28115</name>
</gene>
<accession>A0A7X9XCP9</accession>
<protein>
    <recommendedName>
        <fullName evidence="8">Ammonium transporter</fullName>
    </recommendedName>
</protein>
<feature type="transmembrane region" description="Helical" evidence="8">
    <location>
        <begin position="191"/>
        <end position="212"/>
    </location>
</feature>
<evidence type="ECO:0000256" key="5">
    <source>
        <dbReference type="ARBA" id="ARBA00022989"/>
    </source>
</evidence>
<keyword evidence="11" id="KW-1185">Reference proteome</keyword>
<evidence type="ECO:0000256" key="8">
    <source>
        <dbReference type="RuleBase" id="RU362002"/>
    </source>
</evidence>
<evidence type="ECO:0000313" key="10">
    <source>
        <dbReference type="EMBL" id="NME71864.1"/>
    </source>
</evidence>
<dbReference type="InterPro" id="IPR001905">
    <property type="entry name" value="Ammonium_transpt"/>
</dbReference>
<feature type="transmembrane region" description="Helical" evidence="8">
    <location>
        <begin position="262"/>
        <end position="286"/>
    </location>
</feature>
<feature type="transmembrane region" description="Helical" evidence="8">
    <location>
        <begin position="36"/>
        <end position="54"/>
    </location>
</feature>
<dbReference type="GO" id="GO:0097272">
    <property type="term" value="P:ammonium homeostasis"/>
    <property type="evidence" value="ECO:0007669"/>
    <property type="project" value="TreeGrafter"/>
</dbReference>
<organism evidence="10 11">
    <name type="scientific">Flammeovirga aprica JL-4</name>
    <dbReference type="NCBI Taxonomy" id="694437"/>
    <lineage>
        <taxon>Bacteria</taxon>
        <taxon>Pseudomonadati</taxon>
        <taxon>Bacteroidota</taxon>
        <taxon>Cytophagia</taxon>
        <taxon>Cytophagales</taxon>
        <taxon>Flammeovirgaceae</taxon>
        <taxon>Flammeovirga</taxon>
    </lineage>
</organism>
<dbReference type="PANTHER" id="PTHR11730">
    <property type="entry name" value="AMMONIUM TRANSPORTER"/>
    <property type="match status" value="1"/>
</dbReference>
<dbReference type="PANTHER" id="PTHR11730:SF6">
    <property type="entry name" value="AMMONIUM TRANSPORTER"/>
    <property type="match status" value="1"/>
</dbReference>
<comment type="caution">
    <text evidence="8">Lacks conserved residue(s) required for the propagation of feature annotation.</text>
</comment>
<feature type="transmembrane region" description="Helical" evidence="8">
    <location>
        <begin position="75"/>
        <end position="98"/>
    </location>
</feature>
<keyword evidence="3 8" id="KW-0813">Transport</keyword>
<evidence type="ECO:0000256" key="7">
    <source>
        <dbReference type="ARBA" id="ARBA00023177"/>
    </source>
</evidence>
<reference evidence="10 11" key="1">
    <citation type="submission" date="2020-04" db="EMBL/GenBank/DDBJ databases">
        <title>Flammeovirga sp. SR4, a novel species isolated from seawater.</title>
        <authorList>
            <person name="Wang X."/>
        </authorList>
    </citation>
    <scope>NUCLEOTIDE SEQUENCE [LARGE SCALE GENOMIC DNA]</scope>
    <source>
        <strain evidence="10 11">ATCC 23126</strain>
    </source>
</reference>
<dbReference type="EMBL" id="JABANE010000119">
    <property type="protein sequence ID" value="NME71864.1"/>
    <property type="molecule type" value="Genomic_DNA"/>
</dbReference>
<dbReference type="PRINTS" id="PR00342">
    <property type="entry name" value="RHESUSRHD"/>
</dbReference>
<keyword evidence="4 8" id="KW-0812">Transmembrane</keyword>
<evidence type="ECO:0000256" key="3">
    <source>
        <dbReference type="ARBA" id="ARBA00022448"/>
    </source>
</evidence>
<dbReference type="SUPFAM" id="SSF111352">
    <property type="entry name" value="Ammonium transporter"/>
    <property type="match status" value="1"/>
</dbReference>
<evidence type="ECO:0000256" key="4">
    <source>
        <dbReference type="ARBA" id="ARBA00022692"/>
    </source>
</evidence>
<evidence type="ECO:0000256" key="2">
    <source>
        <dbReference type="ARBA" id="ARBA00005887"/>
    </source>
</evidence>
<dbReference type="GO" id="GO:0005886">
    <property type="term" value="C:plasma membrane"/>
    <property type="evidence" value="ECO:0007669"/>
    <property type="project" value="UniProtKB-SubCell"/>
</dbReference>
<keyword evidence="5 8" id="KW-1133">Transmembrane helix</keyword>
<comment type="subcellular location">
    <subcellularLocation>
        <location evidence="8">Cell membrane</location>
        <topology evidence="8">Multi-pass membrane protein</topology>
    </subcellularLocation>
    <subcellularLocation>
        <location evidence="1">Membrane</location>
        <topology evidence="1">Multi-pass membrane protein</topology>
    </subcellularLocation>
</comment>
<feature type="transmembrane region" description="Helical" evidence="8">
    <location>
        <begin position="233"/>
        <end position="250"/>
    </location>
</feature>
<dbReference type="NCBIfam" id="TIGR00836">
    <property type="entry name" value="amt"/>
    <property type="match status" value="1"/>
</dbReference>
<evidence type="ECO:0000256" key="1">
    <source>
        <dbReference type="ARBA" id="ARBA00004141"/>
    </source>
</evidence>
<dbReference type="Gene3D" id="1.10.3430.10">
    <property type="entry name" value="Ammonium transporter AmtB like domains"/>
    <property type="match status" value="1"/>
</dbReference>
<keyword evidence="6 8" id="KW-0472">Membrane</keyword>
<dbReference type="GO" id="GO:0008519">
    <property type="term" value="F:ammonium channel activity"/>
    <property type="evidence" value="ECO:0007669"/>
    <property type="project" value="InterPro"/>
</dbReference>
<feature type="domain" description="Ammonium transporter AmtB-like" evidence="9">
    <location>
        <begin position="35"/>
        <end position="424"/>
    </location>
</feature>
<comment type="caution">
    <text evidence="10">The sequence shown here is derived from an EMBL/GenBank/DDBJ whole genome shotgun (WGS) entry which is preliminary data.</text>
</comment>